<name>A0A6A7A249_9PLEO</name>
<proteinExistence type="predicted"/>
<dbReference type="Proteomes" id="UP000799424">
    <property type="component" value="Unassembled WGS sequence"/>
</dbReference>
<keyword evidence="2" id="KW-1185">Reference proteome</keyword>
<gene>
    <name evidence="1" type="ORF">CC86DRAFT_455062</name>
</gene>
<protein>
    <recommendedName>
        <fullName evidence="3">F-box domain-containing protein</fullName>
    </recommendedName>
</protein>
<accession>A0A6A7A249</accession>
<dbReference type="Gene3D" id="3.80.10.10">
    <property type="entry name" value="Ribonuclease Inhibitor"/>
    <property type="match status" value="1"/>
</dbReference>
<dbReference type="AlphaFoldDB" id="A0A6A7A249"/>
<organism evidence="1 2">
    <name type="scientific">Ophiobolus disseminans</name>
    <dbReference type="NCBI Taxonomy" id="1469910"/>
    <lineage>
        <taxon>Eukaryota</taxon>
        <taxon>Fungi</taxon>
        <taxon>Dikarya</taxon>
        <taxon>Ascomycota</taxon>
        <taxon>Pezizomycotina</taxon>
        <taxon>Dothideomycetes</taxon>
        <taxon>Pleosporomycetidae</taxon>
        <taxon>Pleosporales</taxon>
        <taxon>Pleosporineae</taxon>
        <taxon>Phaeosphaeriaceae</taxon>
        <taxon>Ophiobolus</taxon>
    </lineage>
</organism>
<dbReference type="EMBL" id="MU006224">
    <property type="protein sequence ID" value="KAF2827392.1"/>
    <property type="molecule type" value="Genomic_DNA"/>
</dbReference>
<dbReference type="SUPFAM" id="SSF52047">
    <property type="entry name" value="RNI-like"/>
    <property type="match status" value="1"/>
</dbReference>
<sequence>MDDTAVSRVPAEVWLAIFELLVHKYCERHIFDQLYRYRIAAVHELQGLQLVCRLWADLVRSLTYRHAAFTNFTRDEKMLGGLVDVDKPGSGSVVRVPQFLGHTILEHAPRSRGIHTLSLHPHSGATSPTLDSILPIQDLFPHLTHLTTFVCHTVLSPSDFDTLTSTLHSSLTTLLVTFDARIPSALLYFNRLTNLADLSLVVSRHNDPLQVPYEGPACMLPRLTRVDVTETNNGIFYVLSWLRSIEESTIEVVNVRTPTCLICVLLMIYLKKHAGSLKTLGLSGPLFRDLRFLFRRMPGLERVEVRAPSNCLDEVIAQMLQAPRRVESVTKGGWDGETAVVNILPGLKGMEAFGASRCVHGMMRFNTGFGCCS</sequence>
<evidence type="ECO:0008006" key="3">
    <source>
        <dbReference type="Google" id="ProtNLM"/>
    </source>
</evidence>
<reference evidence="1" key="1">
    <citation type="journal article" date="2020" name="Stud. Mycol.">
        <title>101 Dothideomycetes genomes: a test case for predicting lifestyles and emergence of pathogens.</title>
        <authorList>
            <person name="Haridas S."/>
            <person name="Albert R."/>
            <person name="Binder M."/>
            <person name="Bloem J."/>
            <person name="Labutti K."/>
            <person name="Salamov A."/>
            <person name="Andreopoulos B."/>
            <person name="Baker S."/>
            <person name="Barry K."/>
            <person name="Bills G."/>
            <person name="Bluhm B."/>
            <person name="Cannon C."/>
            <person name="Castanera R."/>
            <person name="Culley D."/>
            <person name="Daum C."/>
            <person name="Ezra D."/>
            <person name="Gonzalez J."/>
            <person name="Henrissat B."/>
            <person name="Kuo A."/>
            <person name="Liang C."/>
            <person name="Lipzen A."/>
            <person name="Lutzoni F."/>
            <person name="Magnuson J."/>
            <person name="Mondo S."/>
            <person name="Nolan M."/>
            <person name="Ohm R."/>
            <person name="Pangilinan J."/>
            <person name="Park H.-J."/>
            <person name="Ramirez L."/>
            <person name="Alfaro M."/>
            <person name="Sun H."/>
            <person name="Tritt A."/>
            <person name="Yoshinaga Y."/>
            <person name="Zwiers L.-H."/>
            <person name="Turgeon B."/>
            <person name="Goodwin S."/>
            <person name="Spatafora J."/>
            <person name="Crous P."/>
            <person name="Grigoriev I."/>
        </authorList>
    </citation>
    <scope>NUCLEOTIDE SEQUENCE</scope>
    <source>
        <strain evidence="1">CBS 113818</strain>
    </source>
</reference>
<dbReference type="InterPro" id="IPR032675">
    <property type="entry name" value="LRR_dom_sf"/>
</dbReference>
<evidence type="ECO:0000313" key="1">
    <source>
        <dbReference type="EMBL" id="KAF2827392.1"/>
    </source>
</evidence>
<evidence type="ECO:0000313" key="2">
    <source>
        <dbReference type="Proteomes" id="UP000799424"/>
    </source>
</evidence>